<comment type="caution">
    <text evidence="6">The sequence shown here is derived from an EMBL/GenBank/DDBJ whole genome shotgun (WGS) entry which is preliminary data.</text>
</comment>
<keyword evidence="7" id="KW-1185">Reference proteome</keyword>
<evidence type="ECO:0000256" key="5">
    <source>
        <dbReference type="SAM" id="Phobius"/>
    </source>
</evidence>
<dbReference type="EMBL" id="JAGMVJ010000017">
    <property type="protein sequence ID" value="KAH7078419.1"/>
    <property type="molecule type" value="Genomic_DNA"/>
</dbReference>
<dbReference type="PANTHER" id="PTHR23507">
    <property type="entry name" value="ZGC:174356"/>
    <property type="match status" value="1"/>
</dbReference>
<evidence type="ECO:0000256" key="1">
    <source>
        <dbReference type="ARBA" id="ARBA00004141"/>
    </source>
</evidence>
<feature type="transmembrane region" description="Helical" evidence="5">
    <location>
        <begin position="276"/>
        <end position="296"/>
    </location>
</feature>
<dbReference type="GO" id="GO:0022857">
    <property type="term" value="F:transmembrane transporter activity"/>
    <property type="evidence" value="ECO:0007669"/>
    <property type="project" value="InterPro"/>
</dbReference>
<sequence length="367" mass="40267">MSIWAVLVGHYRHILPTKAIIAGPFLAVLGGECVLQSTIFTLTSALANDYVDRAKYFSYISSTSYVVSFLGPTLASFTMSRYLWLPFYINIVLLACAVPIVRLLPGFRDAPVRTIVSAESSNEANGEAGPLLRESEDDERHYINAFETRPSIIRRMRRTMNKMAGLVIGRPNFQILLSSFFLTALASSDTKLLVQYISKRYEWTFAQAGYMLSAKAIVNFTLLAIVVPRIVKSSVSSKAVHGSEIRLNYLGAQISILVSVIGVLCVAVAFKFWMLLLALMIYALGSALPVFTMSLVKSPLIALTNSDIQDFSIVMLTKTLGSLVGAPLMTVLWVHAIQLGGVGLGLPYFISGSIYLMAIFVVARLKI</sequence>
<dbReference type="InterPro" id="IPR011701">
    <property type="entry name" value="MFS"/>
</dbReference>
<dbReference type="PANTHER" id="PTHR23507:SF8">
    <property type="entry name" value="MFS GENERAL SUBSTRATE TRANSPORTER"/>
    <property type="match status" value="1"/>
</dbReference>
<name>A0A8K0QYF5_9PLEO</name>
<reference evidence="6" key="1">
    <citation type="journal article" date="2021" name="Nat. Commun.">
        <title>Genetic determinants of endophytism in the Arabidopsis root mycobiome.</title>
        <authorList>
            <person name="Mesny F."/>
            <person name="Miyauchi S."/>
            <person name="Thiergart T."/>
            <person name="Pickel B."/>
            <person name="Atanasova L."/>
            <person name="Karlsson M."/>
            <person name="Huettel B."/>
            <person name="Barry K.W."/>
            <person name="Haridas S."/>
            <person name="Chen C."/>
            <person name="Bauer D."/>
            <person name="Andreopoulos W."/>
            <person name="Pangilinan J."/>
            <person name="LaButti K."/>
            <person name="Riley R."/>
            <person name="Lipzen A."/>
            <person name="Clum A."/>
            <person name="Drula E."/>
            <person name="Henrissat B."/>
            <person name="Kohler A."/>
            <person name="Grigoriev I.V."/>
            <person name="Martin F.M."/>
            <person name="Hacquard S."/>
        </authorList>
    </citation>
    <scope>NUCLEOTIDE SEQUENCE</scope>
    <source>
        <strain evidence="6">MPI-SDFR-AT-0120</strain>
    </source>
</reference>
<keyword evidence="2 5" id="KW-0812">Transmembrane</keyword>
<feature type="transmembrane region" description="Helical" evidence="5">
    <location>
        <begin position="205"/>
        <end position="227"/>
    </location>
</feature>
<feature type="transmembrane region" description="Helical" evidence="5">
    <location>
        <begin position="163"/>
        <end position="185"/>
    </location>
</feature>
<comment type="subcellular location">
    <subcellularLocation>
        <location evidence="1">Membrane</location>
        <topology evidence="1">Multi-pass membrane protein</topology>
    </subcellularLocation>
</comment>
<proteinExistence type="predicted"/>
<keyword evidence="3 5" id="KW-1133">Transmembrane helix</keyword>
<dbReference type="Gene3D" id="1.20.1250.20">
    <property type="entry name" value="MFS general substrate transporter like domains"/>
    <property type="match status" value="1"/>
</dbReference>
<feature type="transmembrane region" description="Helical" evidence="5">
    <location>
        <begin position="247"/>
        <end position="270"/>
    </location>
</feature>
<protein>
    <recommendedName>
        <fullName evidence="8">Major facilitator superfamily (MFS) profile domain-containing protein</fullName>
    </recommendedName>
</protein>
<feature type="transmembrane region" description="Helical" evidence="5">
    <location>
        <begin position="346"/>
        <end position="365"/>
    </location>
</feature>
<dbReference type="GO" id="GO:0016020">
    <property type="term" value="C:membrane"/>
    <property type="evidence" value="ECO:0007669"/>
    <property type="project" value="UniProtKB-SubCell"/>
</dbReference>
<gene>
    <name evidence="6" type="ORF">FB567DRAFT_135252</name>
</gene>
<dbReference type="Proteomes" id="UP000813461">
    <property type="component" value="Unassembled WGS sequence"/>
</dbReference>
<evidence type="ECO:0000256" key="3">
    <source>
        <dbReference type="ARBA" id="ARBA00022989"/>
    </source>
</evidence>
<evidence type="ECO:0008006" key="8">
    <source>
        <dbReference type="Google" id="ProtNLM"/>
    </source>
</evidence>
<keyword evidence="4 5" id="KW-0472">Membrane</keyword>
<accession>A0A8K0QYF5</accession>
<organism evidence="6 7">
    <name type="scientific">Paraphoma chrysanthemicola</name>
    <dbReference type="NCBI Taxonomy" id="798071"/>
    <lineage>
        <taxon>Eukaryota</taxon>
        <taxon>Fungi</taxon>
        <taxon>Dikarya</taxon>
        <taxon>Ascomycota</taxon>
        <taxon>Pezizomycotina</taxon>
        <taxon>Dothideomycetes</taxon>
        <taxon>Pleosporomycetidae</taxon>
        <taxon>Pleosporales</taxon>
        <taxon>Pleosporineae</taxon>
        <taxon>Phaeosphaeriaceae</taxon>
        <taxon>Paraphoma</taxon>
    </lineage>
</organism>
<evidence type="ECO:0000256" key="4">
    <source>
        <dbReference type="ARBA" id="ARBA00023136"/>
    </source>
</evidence>
<evidence type="ECO:0000313" key="6">
    <source>
        <dbReference type="EMBL" id="KAH7078419.1"/>
    </source>
</evidence>
<feature type="transmembrane region" description="Helical" evidence="5">
    <location>
        <begin position="20"/>
        <end position="44"/>
    </location>
</feature>
<dbReference type="SUPFAM" id="SSF103473">
    <property type="entry name" value="MFS general substrate transporter"/>
    <property type="match status" value="1"/>
</dbReference>
<feature type="transmembrane region" description="Helical" evidence="5">
    <location>
        <begin position="308"/>
        <end position="334"/>
    </location>
</feature>
<dbReference type="Pfam" id="PF07690">
    <property type="entry name" value="MFS_1"/>
    <property type="match status" value="1"/>
</dbReference>
<evidence type="ECO:0000313" key="7">
    <source>
        <dbReference type="Proteomes" id="UP000813461"/>
    </source>
</evidence>
<feature type="transmembrane region" description="Helical" evidence="5">
    <location>
        <begin position="83"/>
        <end position="104"/>
    </location>
</feature>
<feature type="transmembrane region" description="Helical" evidence="5">
    <location>
        <begin position="56"/>
        <end position="77"/>
    </location>
</feature>
<dbReference type="OrthoDB" id="194139at2759"/>
<evidence type="ECO:0000256" key="2">
    <source>
        <dbReference type="ARBA" id="ARBA00022692"/>
    </source>
</evidence>
<dbReference type="InterPro" id="IPR036259">
    <property type="entry name" value="MFS_trans_sf"/>
</dbReference>
<dbReference type="AlphaFoldDB" id="A0A8K0QYF5"/>